<dbReference type="InterPro" id="IPR001314">
    <property type="entry name" value="Peptidase_S1A"/>
</dbReference>
<dbReference type="InterPro" id="IPR009003">
    <property type="entry name" value="Peptidase_S1_PA"/>
</dbReference>
<proteinExistence type="inferred from homology"/>
<dbReference type="InterPro" id="IPR001254">
    <property type="entry name" value="Trypsin_dom"/>
</dbReference>
<dbReference type="VEuPathDB" id="VectorBase:MDOMA2_020208"/>
<dbReference type="Pfam" id="PF00089">
    <property type="entry name" value="Trypsin"/>
    <property type="match status" value="1"/>
</dbReference>
<comment type="similarity">
    <text evidence="2">Belongs to the peptidase S1 family. CLIP subfamily.</text>
</comment>
<dbReference type="InterPro" id="IPR051487">
    <property type="entry name" value="Ser/Thr_Proteases_Immune/Dev"/>
</dbReference>
<evidence type="ECO:0000256" key="1">
    <source>
        <dbReference type="ARBA" id="ARBA00023157"/>
    </source>
</evidence>
<dbReference type="Gene3D" id="2.40.10.10">
    <property type="entry name" value="Trypsin-like serine proteases"/>
    <property type="match status" value="1"/>
</dbReference>
<accession>A0A1I8MV75</accession>
<evidence type="ECO:0000256" key="2">
    <source>
        <dbReference type="ARBA" id="ARBA00024195"/>
    </source>
</evidence>
<protein>
    <submittedName>
        <fullName evidence="3">Uncharacterized protein</fullName>
    </submittedName>
</protein>
<dbReference type="VEuPathDB" id="VectorBase:MDOA008783"/>
<evidence type="ECO:0000313" key="3">
    <source>
        <dbReference type="EnsemblMetazoa" id="MDOA008783-PA"/>
    </source>
</evidence>
<dbReference type="eggNOG" id="KOG3627">
    <property type="taxonomic scope" value="Eukaryota"/>
</dbReference>
<dbReference type="CDD" id="cd00190">
    <property type="entry name" value="Tryp_SPc"/>
    <property type="match status" value="1"/>
</dbReference>
<keyword evidence="1" id="KW-1015">Disulfide bond</keyword>
<dbReference type="STRING" id="7370.A0A1I8MV75"/>
<dbReference type="GO" id="GO:0004252">
    <property type="term" value="F:serine-type endopeptidase activity"/>
    <property type="evidence" value="ECO:0007669"/>
    <property type="project" value="InterPro"/>
</dbReference>
<sequence>MKRLACYTELLCLVALSALTTETKVNAVNPSVERSVGGRNVLQNEGNFQAAITYKRRLTCSGSILSSDMVLTSASCVQDLDLSHIKVRCGSKIFKTGGQVRSVIEILLHPLYQKDEHMNNIALLKLKRAFNLTSTSINGIKLPKENQKYEFPSFLFIYGWGISSLNVNGTLSKHLRVSKYKVYSHSKCLRYLSGNDKQNDSTAICVGDRSKHFDICNDDSGGPAVNQNQVQYGVISHGGKCFPENVVILTNIVPHLSWIRNVLRPGK</sequence>
<reference evidence="3" key="1">
    <citation type="submission" date="2020-05" db="UniProtKB">
        <authorList>
            <consortium name="EnsemblMetazoa"/>
        </authorList>
    </citation>
    <scope>IDENTIFICATION</scope>
    <source>
        <strain evidence="3">Aabys</strain>
    </source>
</reference>
<dbReference type="FunFam" id="2.40.10.10:FF:000068">
    <property type="entry name" value="transmembrane protease serine 2"/>
    <property type="match status" value="1"/>
</dbReference>
<dbReference type="SMART" id="SM00020">
    <property type="entry name" value="Tryp_SPc"/>
    <property type="match status" value="1"/>
</dbReference>
<dbReference type="SUPFAM" id="SSF50494">
    <property type="entry name" value="Trypsin-like serine proteases"/>
    <property type="match status" value="1"/>
</dbReference>
<organism evidence="3">
    <name type="scientific">Musca domestica</name>
    <name type="common">House fly</name>
    <dbReference type="NCBI Taxonomy" id="7370"/>
    <lineage>
        <taxon>Eukaryota</taxon>
        <taxon>Metazoa</taxon>
        <taxon>Ecdysozoa</taxon>
        <taxon>Arthropoda</taxon>
        <taxon>Hexapoda</taxon>
        <taxon>Insecta</taxon>
        <taxon>Pterygota</taxon>
        <taxon>Neoptera</taxon>
        <taxon>Endopterygota</taxon>
        <taxon>Diptera</taxon>
        <taxon>Brachycera</taxon>
        <taxon>Muscomorpha</taxon>
        <taxon>Muscoidea</taxon>
        <taxon>Muscidae</taxon>
        <taxon>Musca</taxon>
    </lineage>
</organism>
<dbReference type="EnsemblMetazoa" id="MDOA008783-RA">
    <property type="protein sequence ID" value="MDOA008783-PA"/>
    <property type="gene ID" value="MDOA008783"/>
</dbReference>
<dbReference type="GO" id="GO:0006508">
    <property type="term" value="P:proteolysis"/>
    <property type="evidence" value="ECO:0007669"/>
    <property type="project" value="InterPro"/>
</dbReference>
<dbReference type="PROSITE" id="PS50240">
    <property type="entry name" value="TRYPSIN_DOM"/>
    <property type="match status" value="1"/>
</dbReference>
<dbReference type="PRINTS" id="PR00722">
    <property type="entry name" value="CHYMOTRYPSIN"/>
</dbReference>
<dbReference type="AlphaFoldDB" id="A0A1I8MV75"/>
<name>A0A1I8MV75_MUSDO</name>
<dbReference type="InterPro" id="IPR043504">
    <property type="entry name" value="Peptidase_S1_PA_chymotrypsin"/>
</dbReference>
<dbReference type="PANTHER" id="PTHR24256">
    <property type="entry name" value="TRYPTASE-RELATED"/>
    <property type="match status" value="1"/>
</dbReference>